<comment type="catalytic activity">
    <reaction evidence="12">
        <text>Preferential cleavage: (Ac)2-L-Lys-D-Ala-|-D-Ala. Also transpeptidation of peptidyl-alanyl moieties that are N-acyl substituents of D-alanine.</text>
        <dbReference type="EC" id="3.4.16.4"/>
    </reaction>
</comment>
<evidence type="ECO:0000256" key="2">
    <source>
        <dbReference type="ARBA" id="ARBA00004752"/>
    </source>
</evidence>
<evidence type="ECO:0000256" key="12">
    <source>
        <dbReference type="ARBA" id="ARBA00034000"/>
    </source>
</evidence>
<evidence type="ECO:0000256" key="8">
    <source>
        <dbReference type="ARBA" id="ARBA00022801"/>
    </source>
</evidence>
<keyword evidence="16" id="KW-0472">Membrane</keyword>
<keyword evidence="5 19" id="KW-0121">Carboxypeptidase</keyword>
<sequence>MKNKVEEIRRFISRSAYVLLYKTLAAFHEVPVITFVMVLGLIAGSVTGVELAECSERIHTLEVVNAENAEEEPTELHAQSAVLMDADSGRILFEKNGSEIRPMASTTKIMTCILALEYGNLEEKVTVSKEAAKQPKVRLGMREGQRFELRDLLNSLMLESHNDSAVAIAEHISGSVESFADLMNRKAKSIGLHHTHFVTPNGLDGENEGGAHQTTAEDLAAIMKYCIWNSPKRDLFLEITETNEYQFSDLDGVSHYQCHNHNAFLQMMDGAISGKTGFTSKAGYCYVGALKRENRCYIVALLGCGWPNHKNYKWEDTRKLMEYGLKNYSYQNVWKEIPTKQVKIADGVSKEDGIYSDAYVYTMLKTEEKAMEVLMKKGEKMNVRVTMQNDLKAPVRKYQQIGTVRYELGGKTWKVIPIVSDRTVLVRTFRVCAEAVLEKWMLNIININD</sequence>
<comment type="function">
    <text evidence="1">Removes C-terminal D-alanyl residues from sugar-peptide cell wall precursors.</text>
</comment>
<dbReference type="Gene3D" id="2.60.410.10">
    <property type="entry name" value="D-Ala-D-Ala carboxypeptidase, C-terminal domain"/>
    <property type="match status" value="1"/>
</dbReference>
<feature type="domain" description="Peptidase S11 D-Ala-D-Ala carboxypeptidase A C-terminal" evidence="18">
    <location>
        <begin position="372"/>
        <end position="424"/>
    </location>
</feature>
<dbReference type="Pfam" id="PF00768">
    <property type="entry name" value="Peptidase_S11"/>
    <property type="match status" value="1"/>
</dbReference>
<keyword evidence="20" id="KW-1185">Reference proteome</keyword>
<keyword evidence="7" id="KW-0732">Signal</keyword>
<keyword evidence="11" id="KW-0961">Cell wall biogenesis/degradation</keyword>
<dbReference type="PANTHER" id="PTHR21581">
    <property type="entry name" value="D-ALANYL-D-ALANINE CARBOXYPEPTIDASE"/>
    <property type="match status" value="1"/>
</dbReference>
<evidence type="ECO:0000313" key="19">
    <source>
        <dbReference type="EMBL" id="GCA65713.1"/>
    </source>
</evidence>
<evidence type="ECO:0000256" key="5">
    <source>
        <dbReference type="ARBA" id="ARBA00022645"/>
    </source>
</evidence>
<evidence type="ECO:0000256" key="1">
    <source>
        <dbReference type="ARBA" id="ARBA00003217"/>
    </source>
</evidence>
<evidence type="ECO:0000256" key="15">
    <source>
        <dbReference type="RuleBase" id="RU004016"/>
    </source>
</evidence>
<evidence type="ECO:0000256" key="14">
    <source>
        <dbReference type="PIRSR" id="PIRSR618044-2"/>
    </source>
</evidence>
<feature type="domain" description="Peptidase S11 D-alanyl-D-alanine carboxypeptidase A N-terminal" evidence="17">
    <location>
        <begin position="69"/>
        <end position="302"/>
    </location>
</feature>
<protein>
    <recommendedName>
        <fullName evidence="4">serine-type D-Ala-D-Ala carboxypeptidase</fullName>
        <ecNumber evidence="4">3.4.16.4</ecNumber>
    </recommendedName>
</protein>
<reference evidence="20" key="1">
    <citation type="submission" date="2018-09" db="EMBL/GenBank/DDBJ databases">
        <title>Draft Genome Sequence of Mediterraneibacter sp. KCTC 15684.</title>
        <authorList>
            <person name="Kim J.S."/>
            <person name="Han K.I."/>
            <person name="Suh M.K."/>
            <person name="Lee K.C."/>
            <person name="Eom M.K."/>
            <person name="Lee J.H."/>
            <person name="Park S.H."/>
            <person name="Kang S.W."/>
            <person name="Park J.E."/>
            <person name="Oh B.S."/>
            <person name="Yu S.Y."/>
            <person name="Choi S.H."/>
            <person name="Lee D.H."/>
            <person name="Yoon H."/>
            <person name="Kim B."/>
            <person name="Yang S.J."/>
            <person name="Lee J.S."/>
        </authorList>
    </citation>
    <scope>NUCLEOTIDE SEQUENCE [LARGE SCALE GENOMIC DNA]</scope>
    <source>
        <strain evidence="20">KCTC 15684</strain>
    </source>
</reference>
<evidence type="ECO:0000256" key="3">
    <source>
        <dbReference type="ARBA" id="ARBA00007164"/>
    </source>
</evidence>
<dbReference type="UniPathway" id="UPA00219"/>
<dbReference type="PRINTS" id="PR00725">
    <property type="entry name" value="DADACBPTASE1"/>
</dbReference>
<keyword evidence="9" id="KW-0133">Cell shape</keyword>
<name>A0A391P813_9FIRM</name>
<feature type="transmembrane region" description="Helical" evidence="16">
    <location>
        <begin position="20"/>
        <end position="44"/>
    </location>
</feature>
<dbReference type="InterPro" id="IPR012907">
    <property type="entry name" value="Peptidase_S11_C"/>
</dbReference>
<comment type="caution">
    <text evidence="19">The sequence shown here is derived from an EMBL/GenBank/DDBJ whole genome shotgun (WGS) entry which is preliminary data.</text>
</comment>
<dbReference type="SUPFAM" id="SSF69189">
    <property type="entry name" value="Penicillin-binding protein associated domain"/>
    <property type="match status" value="1"/>
</dbReference>
<evidence type="ECO:0000256" key="11">
    <source>
        <dbReference type="ARBA" id="ARBA00023316"/>
    </source>
</evidence>
<feature type="active site" description="Acyl-ester intermediate" evidence="13">
    <location>
        <position position="105"/>
    </location>
</feature>
<dbReference type="InterPro" id="IPR018044">
    <property type="entry name" value="Peptidase_S11"/>
</dbReference>
<keyword evidence="10" id="KW-0573">Peptidoglycan synthesis</keyword>
<evidence type="ECO:0000259" key="17">
    <source>
        <dbReference type="Pfam" id="PF00768"/>
    </source>
</evidence>
<feature type="active site" description="Proton acceptor" evidence="13">
    <location>
        <position position="108"/>
    </location>
</feature>
<keyword evidence="16" id="KW-1133">Transmembrane helix</keyword>
<comment type="pathway">
    <text evidence="2">Cell wall biogenesis; peptidoglycan biosynthesis.</text>
</comment>
<evidence type="ECO:0000256" key="7">
    <source>
        <dbReference type="ARBA" id="ARBA00022729"/>
    </source>
</evidence>
<dbReference type="Pfam" id="PF07943">
    <property type="entry name" value="PBP5_C"/>
    <property type="match status" value="1"/>
</dbReference>
<dbReference type="GO" id="GO:0006508">
    <property type="term" value="P:proteolysis"/>
    <property type="evidence" value="ECO:0007669"/>
    <property type="project" value="UniProtKB-KW"/>
</dbReference>
<feature type="binding site" evidence="14">
    <location>
        <position position="275"/>
    </location>
    <ligand>
        <name>substrate</name>
    </ligand>
</feature>
<dbReference type="PANTHER" id="PTHR21581:SF33">
    <property type="entry name" value="D-ALANYL-D-ALANINE CARBOXYPEPTIDASE DACB"/>
    <property type="match status" value="1"/>
</dbReference>
<dbReference type="InterPro" id="IPR037167">
    <property type="entry name" value="Peptidase_S11_C_sf"/>
</dbReference>
<organism evidence="19 20">
    <name type="scientific">Mediterraneibacter butyricigenes</name>
    <dbReference type="NCBI Taxonomy" id="2316025"/>
    <lineage>
        <taxon>Bacteria</taxon>
        <taxon>Bacillati</taxon>
        <taxon>Bacillota</taxon>
        <taxon>Clostridia</taxon>
        <taxon>Lachnospirales</taxon>
        <taxon>Lachnospiraceae</taxon>
        <taxon>Mediterraneibacter</taxon>
    </lineage>
</organism>
<dbReference type="EMBL" id="BHGK01000001">
    <property type="protein sequence ID" value="GCA65713.1"/>
    <property type="molecule type" value="Genomic_DNA"/>
</dbReference>
<dbReference type="Proteomes" id="UP000265643">
    <property type="component" value="Unassembled WGS sequence"/>
</dbReference>
<evidence type="ECO:0000256" key="16">
    <source>
        <dbReference type="SAM" id="Phobius"/>
    </source>
</evidence>
<keyword evidence="16" id="KW-0812">Transmembrane</keyword>
<dbReference type="Gene3D" id="3.40.710.10">
    <property type="entry name" value="DD-peptidase/beta-lactamase superfamily"/>
    <property type="match status" value="1"/>
</dbReference>
<dbReference type="AlphaFoldDB" id="A0A391P813"/>
<dbReference type="GO" id="GO:0008360">
    <property type="term" value="P:regulation of cell shape"/>
    <property type="evidence" value="ECO:0007669"/>
    <property type="project" value="UniProtKB-KW"/>
</dbReference>
<dbReference type="InterPro" id="IPR015956">
    <property type="entry name" value="Peniciliin-bd_prot_C_sf"/>
</dbReference>
<dbReference type="GO" id="GO:0009002">
    <property type="term" value="F:serine-type D-Ala-D-Ala carboxypeptidase activity"/>
    <property type="evidence" value="ECO:0007669"/>
    <property type="project" value="UniProtKB-EC"/>
</dbReference>
<dbReference type="RefSeq" id="WP_243112607.1">
    <property type="nucleotide sequence ID" value="NZ_BHGK01000001.1"/>
</dbReference>
<evidence type="ECO:0000259" key="18">
    <source>
        <dbReference type="Pfam" id="PF07943"/>
    </source>
</evidence>
<dbReference type="SUPFAM" id="SSF56601">
    <property type="entry name" value="beta-lactamase/transpeptidase-like"/>
    <property type="match status" value="1"/>
</dbReference>
<evidence type="ECO:0000313" key="20">
    <source>
        <dbReference type="Proteomes" id="UP000265643"/>
    </source>
</evidence>
<keyword evidence="6" id="KW-0645">Protease</keyword>
<comment type="similarity">
    <text evidence="3 15">Belongs to the peptidase S11 family.</text>
</comment>
<dbReference type="GO" id="GO:0071555">
    <property type="term" value="P:cell wall organization"/>
    <property type="evidence" value="ECO:0007669"/>
    <property type="project" value="UniProtKB-KW"/>
</dbReference>
<accession>A0A391P813</accession>
<evidence type="ECO:0000256" key="9">
    <source>
        <dbReference type="ARBA" id="ARBA00022960"/>
    </source>
</evidence>
<dbReference type="InterPro" id="IPR001967">
    <property type="entry name" value="Peptidase_S11_N"/>
</dbReference>
<evidence type="ECO:0000256" key="10">
    <source>
        <dbReference type="ARBA" id="ARBA00022984"/>
    </source>
</evidence>
<keyword evidence="8" id="KW-0378">Hydrolase</keyword>
<dbReference type="EC" id="3.4.16.4" evidence="4"/>
<evidence type="ECO:0000256" key="6">
    <source>
        <dbReference type="ARBA" id="ARBA00022670"/>
    </source>
</evidence>
<gene>
    <name evidence="19" type="ORF">KGMB01110_01490</name>
</gene>
<feature type="active site" evidence="13">
    <location>
        <position position="160"/>
    </location>
</feature>
<evidence type="ECO:0000256" key="13">
    <source>
        <dbReference type="PIRSR" id="PIRSR618044-1"/>
    </source>
</evidence>
<dbReference type="GO" id="GO:0009252">
    <property type="term" value="P:peptidoglycan biosynthetic process"/>
    <property type="evidence" value="ECO:0007669"/>
    <property type="project" value="UniProtKB-UniPathway"/>
</dbReference>
<dbReference type="InterPro" id="IPR012338">
    <property type="entry name" value="Beta-lactam/transpept-like"/>
</dbReference>
<evidence type="ECO:0000256" key="4">
    <source>
        <dbReference type="ARBA" id="ARBA00012448"/>
    </source>
</evidence>
<proteinExistence type="inferred from homology"/>